<accession>A0A3M7QYC0</accession>
<keyword evidence="6" id="KW-0458">Lysosome</keyword>
<dbReference type="GO" id="GO:0005765">
    <property type="term" value="C:lysosomal membrane"/>
    <property type="evidence" value="ECO:0007669"/>
    <property type="project" value="UniProtKB-SubCell"/>
</dbReference>
<dbReference type="PRINTS" id="PR01315">
    <property type="entry name" value="BATTENIN"/>
</dbReference>
<evidence type="ECO:0000313" key="8">
    <source>
        <dbReference type="Proteomes" id="UP000276133"/>
    </source>
</evidence>
<proteinExistence type="inferred from homology"/>
<organism evidence="7 8">
    <name type="scientific">Brachionus plicatilis</name>
    <name type="common">Marine rotifer</name>
    <name type="synonym">Brachionus muelleri</name>
    <dbReference type="NCBI Taxonomy" id="10195"/>
    <lineage>
        <taxon>Eukaryota</taxon>
        <taxon>Metazoa</taxon>
        <taxon>Spiralia</taxon>
        <taxon>Gnathifera</taxon>
        <taxon>Rotifera</taxon>
        <taxon>Eurotatoria</taxon>
        <taxon>Monogononta</taxon>
        <taxon>Pseudotrocha</taxon>
        <taxon>Ploima</taxon>
        <taxon>Brachionidae</taxon>
        <taxon>Brachionus</taxon>
    </lineage>
</organism>
<dbReference type="AlphaFoldDB" id="A0A3M7QYC0"/>
<keyword evidence="5 6" id="KW-0472">Membrane</keyword>
<feature type="transmembrane region" description="Helical" evidence="6">
    <location>
        <begin position="218"/>
        <end position="235"/>
    </location>
</feature>
<dbReference type="Proteomes" id="UP000276133">
    <property type="component" value="Unassembled WGS sequence"/>
</dbReference>
<dbReference type="GO" id="GO:0051453">
    <property type="term" value="P:regulation of intracellular pH"/>
    <property type="evidence" value="ECO:0007669"/>
    <property type="project" value="TreeGrafter"/>
</dbReference>
<dbReference type="PANTHER" id="PTHR10981">
    <property type="entry name" value="BATTENIN"/>
    <property type="match status" value="1"/>
</dbReference>
<evidence type="ECO:0000313" key="7">
    <source>
        <dbReference type="EMBL" id="RNA16008.1"/>
    </source>
</evidence>
<dbReference type="STRING" id="10195.A0A3M7QYC0"/>
<comment type="caution">
    <text evidence="6">Lacks conserved residue(s) required for the propagation of feature annotation.</text>
</comment>
<protein>
    <recommendedName>
        <fullName evidence="6">Battenin</fullName>
    </recommendedName>
</protein>
<feature type="transmembrane region" description="Helical" evidence="6">
    <location>
        <begin position="151"/>
        <end position="169"/>
    </location>
</feature>
<keyword evidence="8" id="KW-1185">Reference proteome</keyword>
<comment type="similarity">
    <text evidence="6">Belongs to the battenin family.</text>
</comment>
<dbReference type="GO" id="GO:0012505">
    <property type="term" value="C:endomembrane system"/>
    <property type="evidence" value="ECO:0007669"/>
    <property type="project" value="UniProtKB-SubCell"/>
</dbReference>
<evidence type="ECO:0000256" key="1">
    <source>
        <dbReference type="ARBA" id="ARBA00004127"/>
    </source>
</evidence>
<evidence type="ECO:0000256" key="6">
    <source>
        <dbReference type="RuleBase" id="RU361113"/>
    </source>
</evidence>
<comment type="caution">
    <text evidence="7">The sequence shown here is derived from an EMBL/GenBank/DDBJ whole genome shotgun (WGS) entry which is preliminary data.</text>
</comment>
<feature type="transmembrane region" description="Helical" evidence="6">
    <location>
        <begin position="64"/>
        <end position="82"/>
    </location>
</feature>
<sequence length="321" mass="35628">MISAAHDLLKTDIDSQNNMTKRYGGKYDCNEISTGAVLLADVLPGLLMKFLISAFSNRISYAKKFIFIVITGSLSFIIVSQTSNSIKWLIFTGICCASVSTSVGELTFLSLTTLYPTNMSFFPYVIGSGTSGLLSSFFYAGLASYFTPKKAILYMLFVPFLMTMAYMLLPDHNSSLLRRSHFSAIKLIDSKETEINEKNLVPFESMGLYDKFKLTKPLLKYMVPLFIIFYSEIIVHNTDVLFLHVIYGFIPSITIVLIITFWEGLIGGGCYVNALNLVSIQIPKIYREFSIGVTTIADTIGIALAGFTALPLHNAICRLGM</sequence>
<dbReference type="OrthoDB" id="5965864at2759"/>
<name>A0A3M7QYC0_BRAPC</name>
<keyword evidence="2" id="KW-0813">Transport</keyword>
<evidence type="ECO:0000256" key="2">
    <source>
        <dbReference type="ARBA" id="ARBA00022448"/>
    </source>
</evidence>
<feature type="transmembrane region" description="Helical" evidence="6">
    <location>
        <begin position="241"/>
        <end position="262"/>
    </location>
</feature>
<dbReference type="EMBL" id="REGN01004833">
    <property type="protein sequence ID" value="RNA16008.1"/>
    <property type="molecule type" value="Genomic_DNA"/>
</dbReference>
<dbReference type="PANTHER" id="PTHR10981:SF0">
    <property type="entry name" value="BATTENIN"/>
    <property type="match status" value="1"/>
</dbReference>
<keyword evidence="4 6" id="KW-1133">Transmembrane helix</keyword>
<feature type="transmembrane region" description="Helical" evidence="6">
    <location>
        <begin position="88"/>
        <end position="109"/>
    </location>
</feature>
<reference evidence="7 8" key="1">
    <citation type="journal article" date="2018" name="Sci. Rep.">
        <title>Genomic signatures of local adaptation to the degree of environmental predictability in rotifers.</title>
        <authorList>
            <person name="Franch-Gras L."/>
            <person name="Hahn C."/>
            <person name="Garcia-Roger E.M."/>
            <person name="Carmona M.J."/>
            <person name="Serra M."/>
            <person name="Gomez A."/>
        </authorList>
    </citation>
    <scope>NUCLEOTIDE SEQUENCE [LARGE SCALE GENOMIC DNA]</scope>
    <source>
        <strain evidence="7">HYR1</strain>
    </source>
</reference>
<comment type="subcellular location">
    <subcellularLocation>
        <location evidence="1">Endomembrane system</location>
        <topology evidence="1">Multi-pass membrane protein</topology>
    </subcellularLocation>
    <subcellularLocation>
        <location evidence="6">Lysosome membrane</location>
        <topology evidence="6">Multi-pass membrane protein</topology>
    </subcellularLocation>
</comment>
<evidence type="ECO:0000256" key="4">
    <source>
        <dbReference type="ARBA" id="ARBA00022989"/>
    </source>
</evidence>
<feature type="transmembrane region" description="Helical" evidence="6">
    <location>
        <begin position="121"/>
        <end position="145"/>
    </location>
</feature>
<gene>
    <name evidence="7" type="ORF">BpHYR1_048815</name>
</gene>
<evidence type="ECO:0000256" key="5">
    <source>
        <dbReference type="ARBA" id="ARBA00023136"/>
    </source>
</evidence>
<dbReference type="Pfam" id="PF02487">
    <property type="entry name" value="CLN3"/>
    <property type="match status" value="1"/>
</dbReference>
<keyword evidence="3 6" id="KW-0812">Transmembrane</keyword>
<dbReference type="InterPro" id="IPR003492">
    <property type="entry name" value="Battenin_disease_Cln3"/>
</dbReference>
<evidence type="ECO:0000256" key="3">
    <source>
        <dbReference type="ARBA" id="ARBA00022692"/>
    </source>
</evidence>